<evidence type="ECO:0000313" key="2">
    <source>
        <dbReference type="Proteomes" id="UP000515180"/>
    </source>
</evidence>
<organism evidence="2 3">
    <name type="scientific">Bombus impatiens</name>
    <name type="common">Bumblebee</name>
    <dbReference type="NCBI Taxonomy" id="132113"/>
    <lineage>
        <taxon>Eukaryota</taxon>
        <taxon>Metazoa</taxon>
        <taxon>Ecdysozoa</taxon>
        <taxon>Arthropoda</taxon>
        <taxon>Hexapoda</taxon>
        <taxon>Insecta</taxon>
        <taxon>Pterygota</taxon>
        <taxon>Neoptera</taxon>
        <taxon>Endopterygota</taxon>
        <taxon>Hymenoptera</taxon>
        <taxon>Apocrita</taxon>
        <taxon>Aculeata</taxon>
        <taxon>Apoidea</taxon>
        <taxon>Anthophila</taxon>
        <taxon>Apidae</taxon>
        <taxon>Bombus</taxon>
        <taxon>Pyrobombus</taxon>
    </lineage>
</organism>
<dbReference type="AlphaFoldDB" id="A0A6P8LN40"/>
<keyword evidence="2" id="KW-1185">Reference proteome</keyword>
<feature type="compositionally biased region" description="Basic and acidic residues" evidence="1">
    <location>
        <begin position="69"/>
        <end position="90"/>
    </location>
</feature>
<gene>
    <name evidence="3" type="primary">LOC117152548</name>
</gene>
<name>A0A6P8LN40_BOMIM</name>
<accession>A0A6P8LN40</accession>
<dbReference type="RefSeq" id="XP_033180607.1">
    <property type="nucleotide sequence ID" value="XM_033324716.1"/>
</dbReference>
<evidence type="ECO:0000256" key="1">
    <source>
        <dbReference type="SAM" id="MobiDB-lite"/>
    </source>
</evidence>
<proteinExistence type="predicted"/>
<sequence length="125" mass="14474">MIQLWLAQPSPLQLLGAVRCILTEPPLFRKRREGSTSDRLDCVTVLCCGTKKKKRRQTPTLEVKKERYAQTVEQHEPRNKRIDGKMDSGVKWKRPGMHRRKKEWNALAKCRNGGYRRSSTPPSTS</sequence>
<reference evidence="3" key="1">
    <citation type="submission" date="2025-08" db="UniProtKB">
        <authorList>
            <consortium name="RefSeq"/>
        </authorList>
    </citation>
    <scope>IDENTIFICATION</scope>
</reference>
<dbReference type="GeneID" id="117152548"/>
<feature type="region of interest" description="Disordered" evidence="1">
    <location>
        <begin position="69"/>
        <end position="102"/>
    </location>
</feature>
<evidence type="ECO:0000313" key="3">
    <source>
        <dbReference type="RefSeq" id="XP_033180607.1"/>
    </source>
</evidence>
<dbReference type="Proteomes" id="UP000515180">
    <property type="component" value="Unplaced"/>
</dbReference>
<protein>
    <submittedName>
        <fullName evidence="3">Uncharacterized protein LOC117152548</fullName>
    </submittedName>
</protein>
<feature type="compositionally biased region" description="Basic residues" evidence="1">
    <location>
        <begin position="91"/>
        <end position="102"/>
    </location>
</feature>